<evidence type="ECO:0000256" key="4">
    <source>
        <dbReference type="ARBA" id="ARBA00023163"/>
    </source>
</evidence>
<evidence type="ECO:0000313" key="10">
    <source>
        <dbReference type="Proteomes" id="UP001231189"/>
    </source>
</evidence>
<dbReference type="PROSITE" id="PS01154">
    <property type="entry name" value="RNA_POL_L_13KD"/>
    <property type="match status" value="1"/>
</dbReference>
<dbReference type="GO" id="GO:0003677">
    <property type="term" value="F:DNA binding"/>
    <property type="evidence" value="ECO:0007669"/>
    <property type="project" value="InterPro"/>
</dbReference>
<feature type="compositionally biased region" description="Basic and acidic residues" evidence="7">
    <location>
        <begin position="23"/>
        <end position="32"/>
    </location>
</feature>
<dbReference type="Pfam" id="PF13656">
    <property type="entry name" value="RNA_pol_L_2"/>
    <property type="match status" value="1"/>
</dbReference>
<dbReference type="FunFam" id="3.30.1360.10:FF:000006">
    <property type="entry name" value="DNA-directed RNA polymerases I and III subunit RPAC2"/>
    <property type="match status" value="1"/>
</dbReference>
<feature type="region of interest" description="Disordered" evidence="7">
    <location>
        <begin position="1"/>
        <end position="55"/>
    </location>
</feature>
<evidence type="ECO:0000256" key="7">
    <source>
        <dbReference type="SAM" id="MobiDB-lite"/>
    </source>
</evidence>
<evidence type="ECO:0000256" key="6">
    <source>
        <dbReference type="ARBA" id="ARBA00025751"/>
    </source>
</evidence>
<dbReference type="GO" id="GO:0046983">
    <property type="term" value="F:protein dimerization activity"/>
    <property type="evidence" value="ECO:0007669"/>
    <property type="project" value="InterPro"/>
</dbReference>
<dbReference type="SUPFAM" id="SSF55257">
    <property type="entry name" value="RBP11-like subunits of RNA polymerase"/>
    <property type="match status" value="1"/>
</dbReference>
<proteinExistence type="inferred from homology"/>
<comment type="similarity">
    <text evidence="6">Belongs to the archaeal Rpo11/eukaryotic RPB11/RPC19 RNA polymerase subunit family.</text>
</comment>
<gene>
    <name evidence="9" type="ORF">QYE76_002622</name>
</gene>
<evidence type="ECO:0000256" key="5">
    <source>
        <dbReference type="ARBA" id="ARBA00023242"/>
    </source>
</evidence>
<comment type="caution">
    <text evidence="9">The sequence shown here is derived from an EMBL/GenBank/DDBJ whole genome shotgun (WGS) entry which is preliminary data.</text>
</comment>
<dbReference type="AlphaFoldDB" id="A0AAD8VYG0"/>
<dbReference type="GO" id="GO:0005736">
    <property type="term" value="C:RNA polymerase I complex"/>
    <property type="evidence" value="ECO:0007669"/>
    <property type="project" value="TreeGrafter"/>
</dbReference>
<comment type="subcellular location">
    <subcellularLocation>
        <location evidence="1">Nucleus</location>
    </subcellularLocation>
</comment>
<dbReference type="GO" id="GO:0005666">
    <property type="term" value="C:RNA polymerase III complex"/>
    <property type="evidence" value="ECO:0007669"/>
    <property type="project" value="TreeGrafter"/>
</dbReference>
<dbReference type="GO" id="GO:0006383">
    <property type="term" value="P:transcription by RNA polymerase III"/>
    <property type="evidence" value="ECO:0007669"/>
    <property type="project" value="TreeGrafter"/>
</dbReference>
<sequence>MRERNHDNRHGGATPVISGGADWMRRAGKVGDNEVGEASENSWAGENGRSRKRQTESLGRLIARLVGRSRDRLGVGTRSCGIVPNRDESSGLQAAMEHGSMMDSTSSTFSIMEEDHTLANSVRFVLNQDPRVAFCGYSIPHPADNKVNIRVQTTGDPAKDIMVDALQDLMVMCQHARGTFDTAVVDFRSKQPAERMDIDLNKNL</sequence>
<evidence type="ECO:0000313" key="9">
    <source>
        <dbReference type="EMBL" id="KAK1628307.1"/>
    </source>
</evidence>
<dbReference type="InterPro" id="IPR036603">
    <property type="entry name" value="RBP11-like"/>
</dbReference>
<keyword evidence="10" id="KW-1185">Reference proteome</keyword>
<dbReference type="EMBL" id="JAUUTY010000005">
    <property type="protein sequence ID" value="KAK1628307.1"/>
    <property type="molecule type" value="Genomic_DNA"/>
</dbReference>
<dbReference type="CDD" id="cd07029">
    <property type="entry name" value="RNAP_I_III_AC19"/>
    <property type="match status" value="1"/>
</dbReference>
<dbReference type="PANTHER" id="PTHR13946">
    <property type="entry name" value="DNA-DIRECTED RNA POLYMERASE I,II,III"/>
    <property type="match status" value="1"/>
</dbReference>
<dbReference type="InterPro" id="IPR008193">
    <property type="entry name" value="RNA_pol_Rpb11_13-16kDa_CS"/>
</dbReference>
<dbReference type="HAMAP" id="MF_00261">
    <property type="entry name" value="RNApol_arch_Rpo11"/>
    <property type="match status" value="1"/>
</dbReference>
<evidence type="ECO:0000256" key="3">
    <source>
        <dbReference type="ARBA" id="ARBA00022478"/>
    </source>
</evidence>
<keyword evidence="5" id="KW-0539">Nucleus</keyword>
<organism evidence="9 10">
    <name type="scientific">Lolium multiflorum</name>
    <name type="common">Italian ryegrass</name>
    <name type="synonym">Lolium perenne subsp. multiflorum</name>
    <dbReference type="NCBI Taxonomy" id="4521"/>
    <lineage>
        <taxon>Eukaryota</taxon>
        <taxon>Viridiplantae</taxon>
        <taxon>Streptophyta</taxon>
        <taxon>Embryophyta</taxon>
        <taxon>Tracheophyta</taxon>
        <taxon>Spermatophyta</taxon>
        <taxon>Magnoliopsida</taxon>
        <taxon>Liliopsida</taxon>
        <taxon>Poales</taxon>
        <taxon>Poaceae</taxon>
        <taxon>BOP clade</taxon>
        <taxon>Pooideae</taxon>
        <taxon>Poodae</taxon>
        <taxon>Poeae</taxon>
        <taxon>Poeae Chloroplast Group 2 (Poeae type)</taxon>
        <taxon>Loliodinae</taxon>
        <taxon>Loliinae</taxon>
        <taxon>Lolium</taxon>
    </lineage>
</organism>
<name>A0AAD8VYG0_LOLMU</name>
<keyword evidence="3" id="KW-0240">DNA-directed RNA polymerase</keyword>
<dbReference type="GO" id="GO:0006362">
    <property type="term" value="P:transcription elongation by RNA polymerase I"/>
    <property type="evidence" value="ECO:0007669"/>
    <property type="project" value="TreeGrafter"/>
</dbReference>
<dbReference type="GO" id="GO:0003899">
    <property type="term" value="F:DNA-directed RNA polymerase activity"/>
    <property type="evidence" value="ECO:0007669"/>
    <property type="project" value="InterPro"/>
</dbReference>
<feature type="domain" description="DNA-directed RNA polymerase RBP11-like dimerisation" evidence="8">
    <location>
        <begin position="107"/>
        <end position="177"/>
    </location>
</feature>
<protein>
    <recommendedName>
        <fullName evidence="2">DNA-directed RNA polymerases I and III subunit RPAC2</fullName>
    </recommendedName>
</protein>
<dbReference type="InterPro" id="IPR009025">
    <property type="entry name" value="RBP11-like_dimer"/>
</dbReference>
<evidence type="ECO:0000256" key="1">
    <source>
        <dbReference type="ARBA" id="ARBA00004123"/>
    </source>
</evidence>
<evidence type="ECO:0000256" key="2">
    <source>
        <dbReference type="ARBA" id="ARBA00022079"/>
    </source>
</evidence>
<dbReference type="Proteomes" id="UP001231189">
    <property type="component" value="Unassembled WGS sequence"/>
</dbReference>
<dbReference type="InterPro" id="IPR033898">
    <property type="entry name" value="RNAP_AC19"/>
</dbReference>
<reference evidence="9" key="1">
    <citation type="submission" date="2023-07" db="EMBL/GenBank/DDBJ databases">
        <title>A chromosome-level genome assembly of Lolium multiflorum.</title>
        <authorList>
            <person name="Chen Y."/>
            <person name="Copetti D."/>
            <person name="Kolliker R."/>
            <person name="Studer B."/>
        </authorList>
    </citation>
    <scope>NUCLEOTIDE SEQUENCE</scope>
    <source>
        <strain evidence="9">02402/16</strain>
        <tissue evidence="9">Leaf</tissue>
    </source>
</reference>
<accession>A0AAD8VYG0</accession>
<dbReference type="InterPro" id="IPR022905">
    <property type="entry name" value="Rpo11-like"/>
</dbReference>
<dbReference type="PANTHER" id="PTHR13946:SF28">
    <property type="entry name" value="DNA-DIRECTED RNA POLYMERASES I AND III SUBUNIT RPAC2"/>
    <property type="match status" value="1"/>
</dbReference>
<dbReference type="Gene3D" id="3.30.1360.10">
    <property type="entry name" value="RNA polymerase, RBP11-like subunit"/>
    <property type="match status" value="1"/>
</dbReference>
<feature type="compositionally biased region" description="Basic and acidic residues" evidence="7">
    <location>
        <begin position="1"/>
        <end position="10"/>
    </location>
</feature>
<keyword evidence="4" id="KW-0804">Transcription</keyword>
<evidence type="ECO:0000259" key="8">
    <source>
        <dbReference type="Pfam" id="PF13656"/>
    </source>
</evidence>